<sequence>IRTWGKWNEAPKWHLDESDKKLQSLVTLEKGKCPECGSPIHWDKGVTPFVLVLAEGGVEITAGYYQLPPIRPPPAGRRQPTNLTELPDGDYRKHSNAVRRSIDRARNIVSFRTGYEQDS</sequence>
<protein>
    <submittedName>
        <fullName evidence="2">Uncharacterized protein</fullName>
    </submittedName>
</protein>
<proteinExistence type="predicted"/>
<gene>
    <name evidence="2" type="ORF">S12H4_00746</name>
</gene>
<name>X1QY60_9ZZZZ</name>
<organism evidence="2">
    <name type="scientific">marine sediment metagenome</name>
    <dbReference type="NCBI Taxonomy" id="412755"/>
    <lineage>
        <taxon>unclassified sequences</taxon>
        <taxon>metagenomes</taxon>
        <taxon>ecological metagenomes</taxon>
    </lineage>
</organism>
<evidence type="ECO:0000313" key="2">
    <source>
        <dbReference type="EMBL" id="GAI59751.1"/>
    </source>
</evidence>
<accession>X1QY60</accession>
<evidence type="ECO:0000256" key="1">
    <source>
        <dbReference type="SAM" id="MobiDB-lite"/>
    </source>
</evidence>
<dbReference type="EMBL" id="BARW01000111">
    <property type="protein sequence ID" value="GAI59751.1"/>
    <property type="molecule type" value="Genomic_DNA"/>
</dbReference>
<dbReference type="AlphaFoldDB" id="X1QY60"/>
<reference evidence="2" key="1">
    <citation type="journal article" date="2014" name="Front. Microbiol.">
        <title>High frequency of phylogenetically diverse reductive dehalogenase-homologous genes in deep subseafloor sedimentary metagenomes.</title>
        <authorList>
            <person name="Kawai M."/>
            <person name="Futagami T."/>
            <person name="Toyoda A."/>
            <person name="Takaki Y."/>
            <person name="Nishi S."/>
            <person name="Hori S."/>
            <person name="Arai W."/>
            <person name="Tsubouchi T."/>
            <person name="Morono Y."/>
            <person name="Uchiyama I."/>
            <person name="Ito T."/>
            <person name="Fujiyama A."/>
            <person name="Inagaki F."/>
            <person name="Takami H."/>
        </authorList>
    </citation>
    <scope>NUCLEOTIDE SEQUENCE</scope>
    <source>
        <strain evidence="2">Expedition CK06-06</strain>
    </source>
</reference>
<feature type="non-terminal residue" evidence="2">
    <location>
        <position position="1"/>
    </location>
</feature>
<feature type="region of interest" description="Disordered" evidence="1">
    <location>
        <begin position="69"/>
        <end position="92"/>
    </location>
</feature>
<comment type="caution">
    <text evidence="2">The sequence shown here is derived from an EMBL/GenBank/DDBJ whole genome shotgun (WGS) entry which is preliminary data.</text>
</comment>